<keyword evidence="4 6" id="KW-0998">Cell outer membrane</keyword>
<dbReference type="EMBL" id="CP101118">
    <property type="protein sequence ID" value="WZF89881.1"/>
    <property type="molecule type" value="Genomic_DNA"/>
</dbReference>
<comment type="function">
    <text evidence="6">Together with LptD, is involved in the assembly of lipopolysaccharide (LPS) at the surface of the outer membrane. Required for the proper assembly of LptD. Binds LPS and may serve as the LPS recognition site at the outer membrane.</text>
</comment>
<keyword evidence="8" id="KW-1185">Reference proteome</keyword>
<keyword evidence="5 7" id="KW-0449">Lipoprotein</keyword>
<dbReference type="Gene3D" id="3.30.160.150">
    <property type="entry name" value="Lipoprotein like domain"/>
    <property type="match status" value="1"/>
</dbReference>
<keyword evidence="1" id="KW-0732">Signal</keyword>
<sequence>MWWPADMPRHSALRALIRMSIAASLVATLAGCGFQLRGAPPVSAALQPLAVDCSSAVPETLCQSVREQLELGEIELVPVARADYILRLDNFEQDRRASAITAQAAAAEYTLRHSVALEVVSADRIPVVASTRLNTSESYRYDETNVLARQREEEALRQQLNDRLAQQVLFRLAPLTSERIDAIRAEYNRTQDAGVPATGKP</sequence>
<dbReference type="PANTHER" id="PTHR38098">
    <property type="entry name" value="LPS-ASSEMBLY LIPOPROTEIN LPTE"/>
    <property type="match status" value="1"/>
</dbReference>
<dbReference type="Proteomes" id="UP001475781">
    <property type="component" value="Chromosome"/>
</dbReference>
<accession>A0ABZ2W579</accession>
<organism evidence="7 8">
    <name type="scientific">Marinobacter metalliresistant</name>
    <dbReference type="NCBI Taxonomy" id="2961995"/>
    <lineage>
        <taxon>Bacteria</taxon>
        <taxon>Pseudomonadati</taxon>
        <taxon>Pseudomonadota</taxon>
        <taxon>Gammaproteobacteria</taxon>
        <taxon>Pseudomonadales</taxon>
        <taxon>Marinobacteraceae</taxon>
        <taxon>Marinobacter</taxon>
    </lineage>
</organism>
<protein>
    <recommendedName>
        <fullName evidence="6">LPS-assembly lipoprotein LptE</fullName>
    </recommendedName>
</protein>
<proteinExistence type="inferred from homology"/>
<keyword evidence="2 6" id="KW-0472">Membrane</keyword>
<evidence type="ECO:0000256" key="4">
    <source>
        <dbReference type="ARBA" id="ARBA00023237"/>
    </source>
</evidence>
<evidence type="ECO:0000256" key="3">
    <source>
        <dbReference type="ARBA" id="ARBA00023139"/>
    </source>
</evidence>
<evidence type="ECO:0000313" key="8">
    <source>
        <dbReference type="Proteomes" id="UP001475781"/>
    </source>
</evidence>
<evidence type="ECO:0000256" key="6">
    <source>
        <dbReference type="HAMAP-Rule" id="MF_01186"/>
    </source>
</evidence>
<dbReference type="HAMAP" id="MF_01186">
    <property type="entry name" value="LPS_assembly_LptE"/>
    <property type="match status" value="1"/>
</dbReference>
<name>A0ABZ2W579_9GAMM</name>
<dbReference type="Pfam" id="PF04390">
    <property type="entry name" value="LptE"/>
    <property type="match status" value="1"/>
</dbReference>
<evidence type="ECO:0000256" key="2">
    <source>
        <dbReference type="ARBA" id="ARBA00023136"/>
    </source>
</evidence>
<dbReference type="InterPro" id="IPR007485">
    <property type="entry name" value="LPS_assembly_LptE"/>
</dbReference>
<evidence type="ECO:0000256" key="5">
    <source>
        <dbReference type="ARBA" id="ARBA00023288"/>
    </source>
</evidence>
<comment type="similarity">
    <text evidence="6">Belongs to the LptE lipoprotein family.</text>
</comment>
<comment type="subunit">
    <text evidence="6">Component of the lipopolysaccharide transport and assembly complex. Interacts with LptD.</text>
</comment>
<reference evidence="7 8" key="1">
    <citation type="submission" date="2022-07" db="EMBL/GenBank/DDBJ databases">
        <title>A copper resistant bacterium isolated from sediment samples of deep sea hydrothermal areas.</title>
        <authorList>
            <person name="Zeng X."/>
        </authorList>
    </citation>
    <scope>NUCLEOTIDE SEQUENCE [LARGE SCALE GENOMIC DNA]</scope>
    <source>
        <strain evidence="8">CuT 6</strain>
    </source>
</reference>
<evidence type="ECO:0000313" key="7">
    <source>
        <dbReference type="EMBL" id="WZF89881.1"/>
    </source>
</evidence>
<keyword evidence="3" id="KW-0564">Palmitate</keyword>
<dbReference type="RefSeq" id="WP_227539461.1">
    <property type="nucleotide sequence ID" value="NZ_CP101118.1"/>
</dbReference>
<gene>
    <name evidence="6 7" type="primary">lptE</name>
    <name evidence="7" type="ORF">NLK58_06740</name>
</gene>
<evidence type="ECO:0000256" key="1">
    <source>
        <dbReference type="ARBA" id="ARBA00022729"/>
    </source>
</evidence>
<dbReference type="PANTHER" id="PTHR38098:SF1">
    <property type="entry name" value="LPS-ASSEMBLY LIPOPROTEIN LPTE"/>
    <property type="match status" value="1"/>
</dbReference>